<dbReference type="EMBL" id="CCNB01000005">
    <property type="protein sequence ID" value="CDX30353.1"/>
    <property type="molecule type" value="Genomic_DNA"/>
</dbReference>
<dbReference type="AlphaFoldDB" id="A0A090ENS9"/>
<proteinExistence type="predicted"/>
<organism evidence="1 2">
    <name type="scientific">Mesorhizobium plurifarium</name>
    <dbReference type="NCBI Taxonomy" id="69974"/>
    <lineage>
        <taxon>Bacteria</taxon>
        <taxon>Pseudomonadati</taxon>
        <taxon>Pseudomonadota</taxon>
        <taxon>Alphaproteobacteria</taxon>
        <taxon>Hyphomicrobiales</taxon>
        <taxon>Phyllobacteriaceae</taxon>
        <taxon>Mesorhizobium</taxon>
    </lineage>
</organism>
<reference evidence="1 2" key="1">
    <citation type="submission" date="2014-08" db="EMBL/GenBank/DDBJ databases">
        <authorList>
            <person name="Moulin Lionel"/>
        </authorList>
    </citation>
    <scope>NUCLEOTIDE SEQUENCE [LARGE SCALE GENOMIC DNA]</scope>
</reference>
<evidence type="ECO:0000313" key="2">
    <source>
        <dbReference type="Proteomes" id="UP000046373"/>
    </source>
</evidence>
<evidence type="ECO:0000313" key="1">
    <source>
        <dbReference type="EMBL" id="CDX30353.1"/>
    </source>
</evidence>
<name>A0A090ENS9_MESPL</name>
<gene>
    <name evidence="1" type="ORF">MPLDJ20_130006</name>
</gene>
<dbReference type="Proteomes" id="UP000046373">
    <property type="component" value="Unassembled WGS sequence"/>
</dbReference>
<accession>A0A090ENS9</accession>
<sequence length="163" mass="17853">MRPQLAIHKSMARKHDEFRKSRPLLGPRASECHRHPAISSWPSARARASTTTSSVFCTAKASHDFTSTSSAVSMSTSIGICSFETICWNAVAHLWSIYRVDDCYPNNQFYPPNKIVLEDPELQGILVVIGASTKAAGKRSATACVGLLVSLGNSPCRSGWWTR</sequence>
<protein>
    <submittedName>
        <fullName evidence="1">Uncharacterized protein</fullName>
    </submittedName>
</protein>